<dbReference type="EMBL" id="UINC01000888">
    <property type="protein sequence ID" value="SUZ62722.1"/>
    <property type="molecule type" value="Genomic_DNA"/>
</dbReference>
<protein>
    <recommendedName>
        <fullName evidence="3">tRNA threonylcarbamoyladenosine biosynthesis protein TsaE</fullName>
    </recommendedName>
    <alternativeName>
        <fullName evidence="10">t(6)A37 threonylcarbamoyladenosine biosynthesis protein TsaE</fullName>
    </alternativeName>
</protein>
<evidence type="ECO:0000256" key="10">
    <source>
        <dbReference type="ARBA" id="ARBA00032441"/>
    </source>
</evidence>
<dbReference type="GO" id="GO:0005737">
    <property type="term" value="C:cytoplasm"/>
    <property type="evidence" value="ECO:0007669"/>
    <property type="project" value="UniProtKB-SubCell"/>
</dbReference>
<dbReference type="AlphaFoldDB" id="A0A381P706"/>
<evidence type="ECO:0000256" key="7">
    <source>
        <dbReference type="ARBA" id="ARBA00022741"/>
    </source>
</evidence>
<comment type="similarity">
    <text evidence="2">Belongs to the TsaE family.</text>
</comment>
<name>A0A381P706_9ZZZZ</name>
<proteinExistence type="inferred from homology"/>
<keyword evidence="4" id="KW-0963">Cytoplasm</keyword>
<dbReference type="GO" id="GO:0005524">
    <property type="term" value="F:ATP binding"/>
    <property type="evidence" value="ECO:0007669"/>
    <property type="project" value="UniProtKB-KW"/>
</dbReference>
<evidence type="ECO:0000256" key="2">
    <source>
        <dbReference type="ARBA" id="ARBA00007599"/>
    </source>
</evidence>
<evidence type="ECO:0000256" key="6">
    <source>
        <dbReference type="ARBA" id="ARBA00022723"/>
    </source>
</evidence>
<accession>A0A381P706</accession>
<dbReference type="NCBIfam" id="TIGR00150">
    <property type="entry name" value="T6A_YjeE"/>
    <property type="match status" value="1"/>
</dbReference>
<dbReference type="PANTHER" id="PTHR33540">
    <property type="entry name" value="TRNA THREONYLCARBAMOYLADENOSINE BIOSYNTHESIS PROTEIN TSAE"/>
    <property type="match status" value="1"/>
</dbReference>
<keyword evidence="9" id="KW-0460">Magnesium</keyword>
<evidence type="ECO:0000313" key="11">
    <source>
        <dbReference type="EMBL" id="SUZ62722.1"/>
    </source>
</evidence>
<keyword evidence="7" id="KW-0547">Nucleotide-binding</keyword>
<feature type="non-terminal residue" evidence="11">
    <location>
        <position position="1"/>
    </location>
</feature>
<evidence type="ECO:0000256" key="1">
    <source>
        <dbReference type="ARBA" id="ARBA00004496"/>
    </source>
</evidence>
<dbReference type="GO" id="GO:0046872">
    <property type="term" value="F:metal ion binding"/>
    <property type="evidence" value="ECO:0007669"/>
    <property type="project" value="UniProtKB-KW"/>
</dbReference>
<evidence type="ECO:0000256" key="9">
    <source>
        <dbReference type="ARBA" id="ARBA00022842"/>
    </source>
</evidence>
<gene>
    <name evidence="11" type="ORF">METZ01_LOCUS15576</name>
</gene>
<evidence type="ECO:0000256" key="5">
    <source>
        <dbReference type="ARBA" id="ARBA00022694"/>
    </source>
</evidence>
<dbReference type="SUPFAM" id="SSF52540">
    <property type="entry name" value="P-loop containing nucleoside triphosphate hydrolases"/>
    <property type="match status" value="1"/>
</dbReference>
<dbReference type="GO" id="GO:0002949">
    <property type="term" value="P:tRNA threonylcarbamoyladenosine modification"/>
    <property type="evidence" value="ECO:0007669"/>
    <property type="project" value="InterPro"/>
</dbReference>
<dbReference type="InterPro" id="IPR027417">
    <property type="entry name" value="P-loop_NTPase"/>
</dbReference>
<evidence type="ECO:0000256" key="4">
    <source>
        <dbReference type="ARBA" id="ARBA00022490"/>
    </source>
</evidence>
<organism evidence="11">
    <name type="scientific">marine metagenome</name>
    <dbReference type="NCBI Taxonomy" id="408172"/>
    <lineage>
        <taxon>unclassified sequences</taxon>
        <taxon>metagenomes</taxon>
        <taxon>ecological metagenomes</taxon>
    </lineage>
</organism>
<keyword evidence="6" id="KW-0479">Metal-binding</keyword>
<comment type="subcellular location">
    <subcellularLocation>
        <location evidence="1">Cytoplasm</location>
    </subcellularLocation>
</comment>
<sequence length="153" mass="16644">VIVDEAEMIRWGNAIGAAARTPLFLLLRGPLGAGKSVLARSIAQGAGVEGAVPSPTFNLVFRYPSSRGVVVVHMDLYRLSDPSELWELGWQELGGQDELVLVEWPDRAEGMLPEHRWEITLGPVAGDREARMVSVSRFGVPQDLPGFPVSVDL</sequence>
<evidence type="ECO:0000256" key="3">
    <source>
        <dbReference type="ARBA" id="ARBA00019010"/>
    </source>
</evidence>
<dbReference type="PANTHER" id="PTHR33540:SF2">
    <property type="entry name" value="TRNA THREONYLCARBAMOYLADENOSINE BIOSYNTHESIS PROTEIN TSAE"/>
    <property type="match status" value="1"/>
</dbReference>
<evidence type="ECO:0000256" key="8">
    <source>
        <dbReference type="ARBA" id="ARBA00022840"/>
    </source>
</evidence>
<dbReference type="Gene3D" id="3.40.50.300">
    <property type="entry name" value="P-loop containing nucleotide triphosphate hydrolases"/>
    <property type="match status" value="1"/>
</dbReference>
<keyword evidence="8" id="KW-0067">ATP-binding</keyword>
<dbReference type="InterPro" id="IPR003442">
    <property type="entry name" value="T6A_TsaE"/>
</dbReference>
<keyword evidence="5" id="KW-0819">tRNA processing</keyword>
<reference evidence="11" key="1">
    <citation type="submission" date="2018-05" db="EMBL/GenBank/DDBJ databases">
        <authorList>
            <person name="Lanie J.A."/>
            <person name="Ng W.-L."/>
            <person name="Kazmierczak K.M."/>
            <person name="Andrzejewski T.M."/>
            <person name="Davidsen T.M."/>
            <person name="Wayne K.J."/>
            <person name="Tettelin H."/>
            <person name="Glass J.I."/>
            <person name="Rusch D."/>
            <person name="Podicherti R."/>
            <person name="Tsui H.-C.T."/>
            <person name="Winkler M.E."/>
        </authorList>
    </citation>
    <scope>NUCLEOTIDE SEQUENCE</scope>
</reference>
<dbReference type="Pfam" id="PF02367">
    <property type="entry name" value="TsaE"/>
    <property type="match status" value="1"/>
</dbReference>